<accession>A0A917LQU7</accession>
<comment type="similarity">
    <text evidence="1 17">Belongs to the DNA polymerase type-A family.</text>
</comment>
<keyword evidence="12 17" id="KW-0239">DNA-directed DNA polymerase</keyword>
<dbReference type="SMART" id="SM00475">
    <property type="entry name" value="53EXOc"/>
    <property type="match status" value="1"/>
</dbReference>
<dbReference type="PRINTS" id="PR00868">
    <property type="entry name" value="DNAPOLI"/>
</dbReference>
<dbReference type="GO" id="GO:0006261">
    <property type="term" value="P:DNA-templated DNA replication"/>
    <property type="evidence" value="ECO:0007669"/>
    <property type="project" value="UniProtKB-UniRule"/>
</dbReference>
<dbReference type="Pfam" id="PF22619">
    <property type="entry name" value="DNA_polI_exo1"/>
    <property type="match status" value="1"/>
</dbReference>
<feature type="domain" description="5'-3' exonuclease" evidence="19">
    <location>
        <begin position="2"/>
        <end position="260"/>
    </location>
</feature>
<keyword evidence="22" id="KW-1185">Reference proteome</keyword>
<dbReference type="SUPFAM" id="SSF53098">
    <property type="entry name" value="Ribonuclease H-like"/>
    <property type="match status" value="1"/>
</dbReference>
<dbReference type="CDD" id="cd06140">
    <property type="entry name" value="DNA_polA_I_Bacillus_like_exo"/>
    <property type="match status" value="1"/>
</dbReference>
<dbReference type="InterPro" id="IPR036279">
    <property type="entry name" value="5-3_exonuclease_C_sf"/>
</dbReference>
<dbReference type="InterPro" id="IPR012337">
    <property type="entry name" value="RNaseH-like_sf"/>
</dbReference>
<keyword evidence="7 17" id="KW-0235">DNA replication</keyword>
<comment type="catalytic activity">
    <reaction evidence="15 17">
        <text>DNA(n) + a 2'-deoxyribonucleoside 5'-triphosphate = DNA(n+1) + diphosphate</text>
        <dbReference type="Rhea" id="RHEA:22508"/>
        <dbReference type="Rhea" id="RHEA-COMP:17339"/>
        <dbReference type="Rhea" id="RHEA-COMP:17340"/>
        <dbReference type="ChEBI" id="CHEBI:33019"/>
        <dbReference type="ChEBI" id="CHEBI:61560"/>
        <dbReference type="ChEBI" id="CHEBI:173112"/>
        <dbReference type="EC" id="2.7.7.7"/>
    </reaction>
</comment>
<dbReference type="PROSITE" id="PS00447">
    <property type="entry name" value="DNA_POLYMERASE_A"/>
    <property type="match status" value="1"/>
</dbReference>
<dbReference type="PANTHER" id="PTHR10133">
    <property type="entry name" value="DNA POLYMERASE I"/>
    <property type="match status" value="1"/>
</dbReference>
<dbReference type="NCBIfam" id="TIGR00593">
    <property type="entry name" value="pola"/>
    <property type="match status" value="1"/>
</dbReference>
<dbReference type="Pfam" id="PF02739">
    <property type="entry name" value="5_3_exonuc_N"/>
    <property type="match status" value="1"/>
</dbReference>
<dbReference type="EC" id="2.7.7.7" evidence="3 16"/>
<dbReference type="GO" id="GO:0006302">
    <property type="term" value="P:double-strand break repair"/>
    <property type="evidence" value="ECO:0007669"/>
    <property type="project" value="TreeGrafter"/>
</dbReference>
<comment type="subunit">
    <text evidence="2 17">Single-chain monomer with multiple functions.</text>
</comment>
<feature type="domain" description="3'-5' exonuclease" evidence="18">
    <location>
        <begin position="309"/>
        <end position="500"/>
    </location>
</feature>
<dbReference type="InterPro" id="IPR029060">
    <property type="entry name" value="PIN-like_dom_sf"/>
</dbReference>
<evidence type="ECO:0000313" key="21">
    <source>
        <dbReference type="EMBL" id="GGG52559.1"/>
    </source>
</evidence>
<evidence type="ECO:0000256" key="14">
    <source>
        <dbReference type="ARBA" id="ARBA00023204"/>
    </source>
</evidence>
<dbReference type="GO" id="GO:0008408">
    <property type="term" value="F:3'-5' exonuclease activity"/>
    <property type="evidence" value="ECO:0007669"/>
    <property type="project" value="InterPro"/>
</dbReference>
<sequence length="910" mass="100779">MDKWMLIDGNSIIYRAFFAMPPLTNSAGLHTNAVFGFTTMLLKLLADEKPTHVLVAFDAGKATFRHEGYTEYKGGREKTPTELSEQFPVLKELLSAFGIAQYELSGYEADDIIGTLTKMADESKVETLVITGDKDMLQLASEHVTVAITRKGISEVEPYSPAAIQERYGLKPLQIIDLKGLMGDASDNIPGIPGVGEKTALKMLHEFGSVEEVLAHTDSLKGKMKEKVEEHKESAIMSKKLATIYREVPLDKGADEIRYAGYEDAALAEAFRKLEFKSLIERLDLGSAGSGGSEKEAAEAAAELKVAVIAGEDDADTLRALLDDLSGEEAAKKSAEGDAAVEADAISHGFYVEAIGDNPHHAEVIGMAIAVGEQVYVIAADAVKQPFAEPLRKWLADADKPKYGFDTHKAELALGWNGIVFNGAVFDVQLAAYLLDPTDASLTLSGMSQRYGLTAIAADEAVYGKGAKFRVPDAETLNRHLAVKAAAVQRIAKHQQGDLEKSGMSKLYYELEQPLSRVLAAMEQQGIQVESAELERLGSELERNLSQIMSDIYRHAGMEFNINSTKQLGDVLFEKLGLPVMKKTKTGYSTDAEVLERLEPYHEIVPLILLYRSLAKLQSTYVEGLLKEIRQETGKIHTYYRQTIAATGRLSSQFPNLQNIPIRLEEGRKIRKAFVPSEPGWYILAADYSQIELRVLAHISGDERLKEAFIQDMDIHTKTAMDVFGVTAEQVDSNMRRSAKAVNFGIVYGISDFGLSQNLNITRKEAGAFIAQYFEVFQGVRKYMDDIVAQARQDGYVTTLLERRRYLPDIKASNFNIRSFAERTAMNTPIQGTAADIIKLAMVRMDETLRERKLKSRMLLQVHDELVFEVPEDELELMKELVPTVMAGALKLDVPLKADVNYGVNWYEAK</sequence>
<dbReference type="Pfam" id="PF00476">
    <property type="entry name" value="DNA_pol_A"/>
    <property type="match status" value="1"/>
</dbReference>
<evidence type="ECO:0000256" key="9">
    <source>
        <dbReference type="ARBA" id="ARBA00022763"/>
    </source>
</evidence>
<dbReference type="CDD" id="cd08637">
    <property type="entry name" value="DNA_pol_A_pol_I_C"/>
    <property type="match status" value="1"/>
</dbReference>
<dbReference type="InterPro" id="IPR054690">
    <property type="entry name" value="DNA_polI_exonuclease"/>
</dbReference>
<dbReference type="Gene3D" id="3.40.50.1010">
    <property type="entry name" value="5'-nuclease"/>
    <property type="match status" value="1"/>
</dbReference>
<keyword evidence="6 17" id="KW-0548">Nucleotidyltransferase</keyword>
<dbReference type="SUPFAM" id="SSF88723">
    <property type="entry name" value="PIN domain-like"/>
    <property type="match status" value="1"/>
</dbReference>
<evidence type="ECO:0000256" key="4">
    <source>
        <dbReference type="ARBA" id="ARBA00020311"/>
    </source>
</evidence>
<dbReference type="InterPro" id="IPR020045">
    <property type="entry name" value="DNA_polI_H3TH"/>
</dbReference>
<gene>
    <name evidence="17 21" type="primary">polA</name>
    <name evidence="21" type="ORF">GCM10010918_01580</name>
</gene>
<dbReference type="SMART" id="SM00474">
    <property type="entry name" value="35EXOc"/>
    <property type="match status" value="1"/>
</dbReference>
<evidence type="ECO:0000256" key="1">
    <source>
        <dbReference type="ARBA" id="ARBA00007705"/>
    </source>
</evidence>
<dbReference type="Gene3D" id="3.30.70.370">
    <property type="match status" value="1"/>
</dbReference>
<reference evidence="21 22" key="1">
    <citation type="journal article" date="2014" name="Int. J. Syst. Evol. Microbiol.">
        <title>Complete genome sequence of Corynebacterium casei LMG S-19264T (=DSM 44701T), isolated from a smear-ripened cheese.</title>
        <authorList>
            <consortium name="US DOE Joint Genome Institute (JGI-PGF)"/>
            <person name="Walter F."/>
            <person name="Albersmeier A."/>
            <person name="Kalinowski J."/>
            <person name="Ruckert C."/>
        </authorList>
    </citation>
    <scope>NUCLEOTIDE SEQUENCE [LARGE SCALE GENOMIC DNA]</scope>
    <source>
        <strain evidence="21 22">CGMCC 1.15286</strain>
    </source>
</reference>
<evidence type="ECO:0000259" key="20">
    <source>
        <dbReference type="SMART" id="SM00482"/>
    </source>
</evidence>
<evidence type="ECO:0000313" key="22">
    <source>
        <dbReference type="Proteomes" id="UP000600247"/>
    </source>
</evidence>
<dbReference type="EMBL" id="BMHY01000001">
    <property type="protein sequence ID" value="GGG52559.1"/>
    <property type="molecule type" value="Genomic_DNA"/>
</dbReference>
<keyword evidence="10" id="KW-0378">Hydrolase</keyword>
<dbReference type="FunFam" id="1.20.1060.10:FF:000001">
    <property type="entry name" value="DNA polymerase I"/>
    <property type="match status" value="1"/>
</dbReference>
<evidence type="ECO:0000259" key="19">
    <source>
        <dbReference type="SMART" id="SM00475"/>
    </source>
</evidence>
<name>A0A917LQU7_9BACL</name>
<dbReference type="SUPFAM" id="SSF56672">
    <property type="entry name" value="DNA/RNA polymerases"/>
    <property type="match status" value="1"/>
</dbReference>
<evidence type="ECO:0000256" key="12">
    <source>
        <dbReference type="ARBA" id="ARBA00022932"/>
    </source>
</evidence>
<evidence type="ECO:0000256" key="5">
    <source>
        <dbReference type="ARBA" id="ARBA00022679"/>
    </source>
</evidence>
<evidence type="ECO:0000256" key="8">
    <source>
        <dbReference type="ARBA" id="ARBA00022722"/>
    </source>
</evidence>
<dbReference type="Pfam" id="PF01367">
    <property type="entry name" value="5_3_exonuc"/>
    <property type="match status" value="1"/>
</dbReference>
<comment type="caution">
    <text evidence="21">The sequence shown here is derived from an EMBL/GenBank/DDBJ whole genome shotgun (WGS) entry which is preliminary data.</text>
</comment>
<dbReference type="Gene3D" id="3.30.420.10">
    <property type="entry name" value="Ribonuclease H-like superfamily/Ribonuclease H"/>
    <property type="match status" value="1"/>
</dbReference>
<dbReference type="InterPro" id="IPR002298">
    <property type="entry name" value="DNA_polymerase_A"/>
</dbReference>
<dbReference type="Gene3D" id="1.20.1060.10">
    <property type="entry name" value="Taq DNA Polymerase, Chain T, domain 4"/>
    <property type="match status" value="1"/>
</dbReference>
<dbReference type="InterPro" id="IPR020046">
    <property type="entry name" value="5-3_exonucl_a-hlix_arch_N"/>
</dbReference>
<dbReference type="FunFam" id="3.40.50.1010:FF:000001">
    <property type="entry name" value="DNA polymerase I"/>
    <property type="match status" value="1"/>
</dbReference>
<keyword evidence="11" id="KW-0269">Exonuclease</keyword>
<evidence type="ECO:0000256" key="11">
    <source>
        <dbReference type="ARBA" id="ARBA00022839"/>
    </source>
</evidence>
<dbReference type="GO" id="GO:0003677">
    <property type="term" value="F:DNA binding"/>
    <property type="evidence" value="ECO:0007669"/>
    <property type="project" value="UniProtKB-UniRule"/>
</dbReference>
<dbReference type="GO" id="GO:0003887">
    <property type="term" value="F:DNA-directed DNA polymerase activity"/>
    <property type="evidence" value="ECO:0007669"/>
    <property type="project" value="UniProtKB-UniRule"/>
</dbReference>
<dbReference type="SMART" id="SM00279">
    <property type="entry name" value="HhH2"/>
    <property type="match status" value="1"/>
</dbReference>
<evidence type="ECO:0000256" key="10">
    <source>
        <dbReference type="ARBA" id="ARBA00022801"/>
    </source>
</evidence>
<evidence type="ECO:0000256" key="3">
    <source>
        <dbReference type="ARBA" id="ARBA00012417"/>
    </source>
</evidence>
<dbReference type="Proteomes" id="UP000600247">
    <property type="component" value="Unassembled WGS sequence"/>
</dbReference>
<dbReference type="NCBIfam" id="NF004397">
    <property type="entry name" value="PRK05755.1"/>
    <property type="match status" value="1"/>
</dbReference>
<dbReference type="Gene3D" id="1.10.150.20">
    <property type="entry name" value="5' to 3' exonuclease, C-terminal subdomain"/>
    <property type="match status" value="2"/>
</dbReference>
<dbReference type="FunFam" id="1.10.150.20:FF:000002">
    <property type="entry name" value="DNA polymerase I"/>
    <property type="match status" value="1"/>
</dbReference>
<keyword evidence="13 17" id="KW-0238">DNA-binding</keyword>
<evidence type="ECO:0000256" key="6">
    <source>
        <dbReference type="ARBA" id="ARBA00022695"/>
    </source>
</evidence>
<dbReference type="AlphaFoldDB" id="A0A917LQU7"/>
<proteinExistence type="inferred from homology"/>
<evidence type="ECO:0000256" key="2">
    <source>
        <dbReference type="ARBA" id="ARBA00011541"/>
    </source>
</evidence>
<dbReference type="InterPro" id="IPR018320">
    <property type="entry name" value="DNA_polymerase_1"/>
</dbReference>
<evidence type="ECO:0000259" key="18">
    <source>
        <dbReference type="SMART" id="SM00474"/>
    </source>
</evidence>
<dbReference type="FunFam" id="1.10.150.20:FF:000003">
    <property type="entry name" value="DNA polymerase I"/>
    <property type="match status" value="1"/>
</dbReference>
<evidence type="ECO:0000256" key="16">
    <source>
        <dbReference type="NCBIfam" id="TIGR00593"/>
    </source>
</evidence>
<keyword evidence="8" id="KW-0540">Nuclease</keyword>
<dbReference type="CDD" id="cd09898">
    <property type="entry name" value="H3TH_53EXO"/>
    <property type="match status" value="1"/>
</dbReference>
<evidence type="ECO:0000256" key="13">
    <source>
        <dbReference type="ARBA" id="ARBA00023125"/>
    </source>
</evidence>
<keyword evidence="9 17" id="KW-0227">DNA damage</keyword>
<dbReference type="InterPro" id="IPR002562">
    <property type="entry name" value="3'-5'_exonuclease_dom"/>
</dbReference>
<evidence type="ECO:0000256" key="7">
    <source>
        <dbReference type="ARBA" id="ARBA00022705"/>
    </source>
</evidence>
<dbReference type="SUPFAM" id="SSF47807">
    <property type="entry name" value="5' to 3' exonuclease, C-terminal subdomain"/>
    <property type="match status" value="1"/>
</dbReference>
<dbReference type="CDD" id="cd09859">
    <property type="entry name" value="PIN_53EXO"/>
    <property type="match status" value="1"/>
</dbReference>
<dbReference type="InterPro" id="IPR008918">
    <property type="entry name" value="HhH2"/>
</dbReference>
<dbReference type="PANTHER" id="PTHR10133:SF27">
    <property type="entry name" value="DNA POLYMERASE NU"/>
    <property type="match status" value="1"/>
</dbReference>
<evidence type="ECO:0000256" key="15">
    <source>
        <dbReference type="ARBA" id="ARBA00049244"/>
    </source>
</evidence>
<dbReference type="InterPro" id="IPR036397">
    <property type="entry name" value="RNaseH_sf"/>
</dbReference>
<dbReference type="RefSeq" id="WP_188887046.1">
    <property type="nucleotide sequence ID" value="NZ_BMHY01000001.1"/>
</dbReference>
<feature type="domain" description="DNA-directed DNA polymerase family A palm" evidence="20">
    <location>
        <begin position="667"/>
        <end position="874"/>
    </location>
</feature>
<dbReference type="InterPro" id="IPR019760">
    <property type="entry name" value="DNA-dir_DNA_pol_A_CS"/>
</dbReference>
<dbReference type="GO" id="GO:0008409">
    <property type="term" value="F:5'-3' exonuclease activity"/>
    <property type="evidence" value="ECO:0007669"/>
    <property type="project" value="InterPro"/>
</dbReference>
<dbReference type="InterPro" id="IPR001098">
    <property type="entry name" value="DNA-dir_DNA_pol_A_palm_dom"/>
</dbReference>
<keyword evidence="5 17" id="KW-0808">Transferase</keyword>
<keyword evidence="14 17" id="KW-0234">DNA repair</keyword>
<evidence type="ECO:0000256" key="17">
    <source>
        <dbReference type="RuleBase" id="RU004460"/>
    </source>
</evidence>
<protein>
    <recommendedName>
        <fullName evidence="4 16">DNA polymerase I</fullName>
        <ecNumber evidence="3 16">2.7.7.7</ecNumber>
    </recommendedName>
</protein>
<dbReference type="SMART" id="SM00482">
    <property type="entry name" value="POLAc"/>
    <property type="match status" value="1"/>
</dbReference>
<dbReference type="InterPro" id="IPR002421">
    <property type="entry name" value="5-3_exonuclease"/>
</dbReference>
<organism evidence="21 22">
    <name type="scientific">Paenibacillus radicis</name>
    <name type="common">ex Gao et al. 2016</name>
    <dbReference type="NCBI Taxonomy" id="1737354"/>
    <lineage>
        <taxon>Bacteria</taxon>
        <taxon>Bacillati</taxon>
        <taxon>Bacillota</taxon>
        <taxon>Bacilli</taxon>
        <taxon>Bacillales</taxon>
        <taxon>Paenibacillaceae</taxon>
        <taxon>Paenibacillus</taxon>
    </lineage>
</organism>
<dbReference type="InterPro" id="IPR043502">
    <property type="entry name" value="DNA/RNA_pol_sf"/>
</dbReference>